<dbReference type="Proteomes" id="UP000199620">
    <property type="component" value="Chromosome I"/>
</dbReference>
<organism evidence="1 4">
    <name type="scientific">Pseudomonas brenneri</name>
    <dbReference type="NCBI Taxonomy" id="129817"/>
    <lineage>
        <taxon>Bacteria</taxon>
        <taxon>Pseudomonadati</taxon>
        <taxon>Pseudomonadota</taxon>
        <taxon>Gammaproteobacteria</taxon>
        <taxon>Pseudomonadales</taxon>
        <taxon>Pseudomonadaceae</taxon>
        <taxon>Pseudomonas</taxon>
    </lineage>
</organism>
<dbReference type="OrthoDB" id="6860581at2"/>
<dbReference type="Proteomes" id="UP000325296">
    <property type="component" value="Unassembled WGS sequence"/>
</dbReference>
<dbReference type="EMBL" id="VUOL01000006">
    <property type="protein sequence ID" value="KAA2230049.1"/>
    <property type="molecule type" value="Genomic_DNA"/>
</dbReference>
<keyword evidence="3" id="KW-1185">Reference proteome</keyword>
<reference evidence="2 3" key="1">
    <citation type="submission" date="2016-10" db="EMBL/GenBank/DDBJ databases">
        <authorList>
            <person name="Varghese N."/>
            <person name="Submissions S."/>
        </authorList>
    </citation>
    <scope>NUCLEOTIDE SEQUENCE [LARGE SCALE GENOMIC DNA]</scope>
    <source>
        <strain evidence="2 3">BS2771</strain>
    </source>
</reference>
<accession>A0A5B2UVS6</accession>
<evidence type="ECO:0000313" key="3">
    <source>
        <dbReference type="Proteomes" id="UP000199620"/>
    </source>
</evidence>
<evidence type="ECO:0000313" key="2">
    <source>
        <dbReference type="EMBL" id="SDV03140.1"/>
    </source>
</evidence>
<reference evidence="1 4" key="2">
    <citation type="submission" date="2019-09" db="EMBL/GenBank/DDBJ databases">
        <title>Draft genome sequence of Pseudomonas brenneri CCUG 51514(T).</title>
        <authorList>
            <person name="Tunovic T."/>
            <person name="Pineiro-Iglesias B."/>
            <person name="Unosson C."/>
            <person name="Inganas E."/>
            <person name="Ohlen M."/>
            <person name="Cardew S."/>
            <person name="Jensie-Markopoulos S."/>
            <person name="Salva-Serra F."/>
            <person name="Jaen-Luchoro D."/>
            <person name="Svensson-Stadler L."/>
            <person name="Chun J."/>
            <person name="Moore E."/>
        </authorList>
    </citation>
    <scope>NUCLEOTIDE SEQUENCE [LARGE SCALE GENOMIC DNA]</scope>
    <source>
        <strain evidence="1 4">CCUG 51514</strain>
    </source>
</reference>
<sequence length="251" mass="27913">MSTEQQLAAVVSAANNLTGVVTGKIGEIDKALEVAQRTYREHLASLDQRLPRLALTQNFSMAPDATGNLIEGWDIHQQVTTKKLRAITTLSQEAGRPQADIDFMRQVQADVREQFPDFDIRASEYWRNVIHVWQMKWSSNTGGAAWLAYPRSVDDGKVSGGRPLILNSSLTIGAFVRIVSGEVNNAWCTGAEKGKWRWCSVVMQPTRMFGHYWFIHPMCITADGEVEVMLAGACTGVVTHPADWSYMLALD</sequence>
<evidence type="ECO:0000313" key="1">
    <source>
        <dbReference type="EMBL" id="KAA2230049.1"/>
    </source>
</evidence>
<evidence type="ECO:0000313" key="4">
    <source>
        <dbReference type="Proteomes" id="UP000325296"/>
    </source>
</evidence>
<dbReference type="RefSeq" id="WP_090291894.1">
    <property type="nucleotide sequence ID" value="NZ_BMNU01000002.1"/>
</dbReference>
<name>A0A5B2UVS6_9PSED</name>
<protein>
    <submittedName>
        <fullName evidence="1">Uncharacterized protein</fullName>
    </submittedName>
</protein>
<proteinExistence type="predicted"/>
<dbReference type="AlphaFoldDB" id="A0A5B2UVS6"/>
<dbReference type="EMBL" id="LT629800">
    <property type="protein sequence ID" value="SDV03140.1"/>
    <property type="molecule type" value="Genomic_DNA"/>
</dbReference>
<gene>
    <name evidence="1" type="ORF">F1720_12375</name>
    <name evidence="2" type="ORF">SAMN04490181_3330</name>
</gene>